<evidence type="ECO:0000313" key="2">
    <source>
        <dbReference type="EMBL" id="QWG10692.1"/>
    </source>
</evidence>
<reference evidence="2 3" key="1">
    <citation type="submission" date="2021-05" db="EMBL/GenBank/DDBJ databases">
        <title>Comparative genomic studies on the polysaccharide-degrading batcterial strains of the Flammeovirga genus.</title>
        <authorList>
            <person name="Zewei F."/>
            <person name="Zheng Z."/>
            <person name="Yu L."/>
            <person name="Ruyue G."/>
            <person name="Yanhong M."/>
            <person name="Yuanyuan C."/>
            <person name="Jingyan G."/>
            <person name="Wenjun H."/>
        </authorList>
    </citation>
    <scope>NUCLEOTIDE SEQUENCE [LARGE SCALE GENOMIC DNA]</scope>
    <source>
        <strain evidence="2 3">YS10</strain>
        <plasmid evidence="2 3">p1</plasmid>
    </source>
</reference>
<name>A0ABX8H5I0_9BACT</name>
<evidence type="ECO:0000256" key="1">
    <source>
        <dbReference type="SAM" id="Phobius"/>
    </source>
</evidence>
<protein>
    <recommendedName>
        <fullName evidence="4">DUF3309 domain-containing protein</fullName>
    </recommendedName>
</protein>
<keyword evidence="1" id="KW-1133">Transmembrane helix</keyword>
<accession>A0ABX8H5I0</accession>
<keyword evidence="2" id="KW-0614">Plasmid</keyword>
<feature type="transmembrane region" description="Helical" evidence="1">
    <location>
        <begin position="32"/>
        <end position="52"/>
    </location>
</feature>
<geneLocation type="plasmid" evidence="2 3">
    <name>p1</name>
</geneLocation>
<organism evidence="2 3">
    <name type="scientific">Flammeovirga kamogawensis</name>
    <dbReference type="NCBI Taxonomy" id="373891"/>
    <lineage>
        <taxon>Bacteria</taxon>
        <taxon>Pseudomonadati</taxon>
        <taxon>Bacteroidota</taxon>
        <taxon>Cytophagia</taxon>
        <taxon>Cytophagales</taxon>
        <taxon>Flammeovirgaceae</taxon>
        <taxon>Flammeovirga</taxon>
    </lineage>
</organism>
<dbReference type="EMBL" id="CP076130">
    <property type="protein sequence ID" value="QWG10692.1"/>
    <property type="molecule type" value="Genomic_DNA"/>
</dbReference>
<proteinExistence type="predicted"/>
<evidence type="ECO:0000313" key="3">
    <source>
        <dbReference type="Proteomes" id="UP000682802"/>
    </source>
</evidence>
<evidence type="ECO:0008006" key="4">
    <source>
        <dbReference type="Google" id="ProtNLM"/>
    </source>
</evidence>
<sequence>MTASTLGFLLGILVFCPLVGYAAQKKGRNPFGWGISAFFFSPLVVYLILVLVGRKAV</sequence>
<dbReference type="RefSeq" id="WP_158631265.1">
    <property type="nucleotide sequence ID" value="NZ_CP076130.1"/>
</dbReference>
<gene>
    <name evidence="2" type="ORF">KM029_25245</name>
</gene>
<dbReference type="Proteomes" id="UP000682802">
    <property type="component" value="Plasmid p1"/>
</dbReference>
<keyword evidence="1" id="KW-0812">Transmembrane</keyword>
<keyword evidence="1" id="KW-0472">Membrane</keyword>
<keyword evidence="3" id="KW-1185">Reference proteome</keyword>